<evidence type="ECO:0000256" key="9">
    <source>
        <dbReference type="SAM" id="Phobius"/>
    </source>
</evidence>
<evidence type="ECO:0000259" key="10">
    <source>
        <dbReference type="Pfam" id="PF00999"/>
    </source>
</evidence>
<feature type="transmembrane region" description="Helical" evidence="9">
    <location>
        <begin position="277"/>
        <end position="294"/>
    </location>
</feature>
<evidence type="ECO:0000256" key="1">
    <source>
        <dbReference type="ARBA" id="ARBA00004141"/>
    </source>
</evidence>
<evidence type="ECO:0000313" key="12">
    <source>
        <dbReference type="Proteomes" id="UP000601435"/>
    </source>
</evidence>
<dbReference type="Gene3D" id="6.10.140.1330">
    <property type="match status" value="1"/>
</dbReference>
<dbReference type="PANTHER" id="PTHR10110:SF187">
    <property type="entry name" value="SODIUM_HYDROGEN EXCHANGER"/>
    <property type="match status" value="1"/>
</dbReference>
<keyword evidence="6" id="KW-0406">Ion transport</keyword>
<feature type="domain" description="Cation/H+ exchanger transmembrane" evidence="10">
    <location>
        <begin position="64"/>
        <end position="285"/>
    </location>
</feature>
<dbReference type="GO" id="GO:0015386">
    <property type="term" value="F:potassium:proton antiporter activity"/>
    <property type="evidence" value="ECO:0007669"/>
    <property type="project" value="TreeGrafter"/>
</dbReference>
<dbReference type="PRINTS" id="PR01084">
    <property type="entry name" value="NAHEXCHNGR"/>
</dbReference>
<keyword evidence="2" id="KW-0813">Transport</keyword>
<keyword evidence="7 9" id="KW-0472">Membrane</keyword>
<feature type="transmembrane region" description="Helical" evidence="9">
    <location>
        <begin position="110"/>
        <end position="127"/>
    </location>
</feature>
<evidence type="ECO:0000256" key="7">
    <source>
        <dbReference type="ARBA" id="ARBA00023136"/>
    </source>
</evidence>
<evidence type="ECO:0000313" key="11">
    <source>
        <dbReference type="EMBL" id="CAE7862992.1"/>
    </source>
</evidence>
<dbReference type="PANTHER" id="PTHR10110">
    <property type="entry name" value="SODIUM/HYDROGEN EXCHANGER"/>
    <property type="match status" value="1"/>
</dbReference>
<keyword evidence="4 9" id="KW-1133">Transmembrane helix</keyword>
<organism evidence="11 12">
    <name type="scientific">Symbiodinium necroappetens</name>
    <dbReference type="NCBI Taxonomy" id="1628268"/>
    <lineage>
        <taxon>Eukaryota</taxon>
        <taxon>Sar</taxon>
        <taxon>Alveolata</taxon>
        <taxon>Dinophyceae</taxon>
        <taxon>Suessiales</taxon>
        <taxon>Symbiodiniaceae</taxon>
        <taxon>Symbiodinium</taxon>
    </lineage>
</organism>
<comment type="subcellular location">
    <subcellularLocation>
        <location evidence="1">Membrane</location>
        <topology evidence="1">Multi-pass membrane protein</topology>
    </subcellularLocation>
</comment>
<dbReference type="EMBL" id="CAJNJA010057674">
    <property type="protein sequence ID" value="CAE7862992.1"/>
    <property type="molecule type" value="Genomic_DNA"/>
</dbReference>
<evidence type="ECO:0000256" key="4">
    <source>
        <dbReference type="ARBA" id="ARBA00022989"/>
    </source>
</evidence>
<gene>
    <name evidence="11" type="primary">NHX3</name>
    <name evidence="11" type="ORF">SNEC2469_LOCUS27408</name>
</gene>
<dbReference type="GO" id="GO:0015385">
    <property type="term" value="F:sodium:proton antiporter activity"/>
    <property type="evidence" value="ECO:0007669"/>
    <property type="project" value="InterPro"/>
</dbReference>
<dbReference type="Pfam" id="PF00999">
    <property type="entry name" value="Na_H_Exchanger"/>
    <property type="match status" value="1"/>
</dbReference>
<dbReference type="InterPro" id="IPR018422">
    <property type="entry name" value="Cation/H_exchanger_CPA1"/>
</dbReference>
<feature type="transmembrane region" description="Helical" evidence="9">
    <location>
        <begin position="139"/>
        <end position="163"/>
    </location>
</feature>
<sequence length="313" mass="34127">MPDTAYDVFCVDWYSSQSKKDFEIIPACTGTSGCGLVIETSSVSGGRMHQVFGLEDFFCVLLLLAYVGWSYVFQICQVLHETGAAVLVGLIAGYIMKACSGRTATFSYDMFSYMLLPMVIFAAGFNLDKQKFFRFGGYIFALGITGTVCIFLLIYFGSVIFTIRPVNGDPFVIPAQNRLILASVLASTDTVAPMAFVSATDFPQLYAVIFGEGVLNDVVSILLSTSVEDATSMPPLLELFARLFKVFLCSSGFGIAFGLATSLLFKHAKPLHKEVMKPVVLLFGCNYACCLVFLDSPLDSFYRSPSCGPRPEA</sequence>
<dbReference type="GO" id="GO:0098719">
    <property type="term" value="P:sodium ion import across plasma membrane"/>
    <property type="evidence" value="ECO:0007669"/>
    <property type="project" value="TreeGrafter"/>
</dbReference>
<keyword evidence="12" id="KW-1185">Reference proteome</keyword>
<evidence type="ECO:0000256" key="6">
    <source>
        <dbReference type="ARBA" id="ARBA00023065"/>
    </source>
</evidence>
<dbReference type="Proteomes" id="UP000601435">
    <property type="component" value="Unassembled WGS sequence"/>
</dbReference>
<accession>A0A813AE56</accession>
<dbReference type="InterPro" id="IPR004709">
    <property type="entry name" value="NaH_exchanger"/>
</dbReference>
<evidence type="ECO:0000256" key="2">
    <source>
        <dbReference type="ARBA" id="ARBA00022448"/>
    </source>
</evidence>
<protein>
    <submittedName>
        <fullName evidence="11">NHX3 protein</fullName>
    </submittedName>
</protein>
<dbReference type="GO" id="GO:0051453">
    <property type="term" value="P:regulation of intracellular pH"/>
    <property type="evidence" value="ECO:0007669"/>
    <property type="project" value="TreeGrafter"/>
</dbReference>
<feature type="transmembrane region" description="Helical" evidence="9">
    <location>
        <begin position="84"/>
        <end position="104"/>
    </location>
</feature>
<dbReference type="AlphaFoldDB" id="A0A813AE56"/>
<comment type="caution">
    <text evidence="11">The sequence shown here is derived from an EMBL/GenBank/DDBJ whole genome shotgun (WGS) entry which is preliminary data.</text>
</comment>
<keyword evidence="8" id="KW-0739">Sodium transport</keyword>
<proteinExistence type="predicted"/>
<keyword evidence="3 9" id="KW-0812">Transmembrane</keyword>
<dbReference type="OrthoDB" id="196264at2759"/>
<feature type="transmembrane region" description="Helical" evidence="9">
    <location>
        <begin position="51"/>
        <end position="72"/>
    </location>
</feature>
<evidence type="ECO:0000256" key="5">
    <source>
        <dbReference type="ARBA" id="ARBA00023053"/>
    </source>
</evidence>
<reference evidence="11" key="1">
    <citation type="submission" date="2021-02" db="EMBL/GenBank/DDBJ databases">
        <authorList>
            <person name="Dougan E. K."/>
            <person name="Rhodes N."/>
            <person name="Thang M."/>
            <person name="Chan C."/>
        </authorList>
    </citation>
    <scope>NUCLEOTIDE SEQUENCE</scope>
</reference>
<dbReference type="GO" id="GO:0005886">
    <property type="term" value="C:plasma membrane"/>
    <property type="evidence" value="ECO:0007669"/>
    <property type="project" value="TreeGrafter"/>
</dbReference>
<feature type="transmembrane region" description="Helical" evidence="9">
    <location>
        <begin position="243"/>
        <end position="265"/>
    </location>
</feature>
<evidence type="ECO:0000256" key="3">
    <source>
        <dbReference type="ARBA" id="ARBA00022692"/>
    </source>
</evidence>
<evidence type="ECO:0000256" key="8">
    <source>
        <dbReference type="ARBA" id="ARBA00023201"/>
    </source>
</evidence>
<name>A0A813AE56_9DINO</name>
<keyword evidence="5" id="KW-0915">Sodium</keyword>
<dbReference type="InterPro" id="IPR006153">
    <property type="entry name" value="Cation/H_exchanger_TM"/>
</dbReference>